<accession>A0ACC1PPD9</accession>
<comment type="caution">
    <text evidence="1">The sequence shown here is derived from an EMBL/GenBank/DDBJ whole genome shotgun (WGS) entry which is preliminary data.</text>
</comment>
<evidence type="ECO:0000313" key="1">
    <source>
        <dbReference type="EMBL" id="KAJ2998199.1"/>
    </source>
</evidence>
<dbReference type="Proteomes" id="UP001144978">
    <property type="component" value="Unassembled WGS sequence"/>
</dbReference>
<proteinExistence type="predicted"/>
<organism evidence="1 2">
    <name type="scientific">Trametes sanguinea</name>
    <dbReference type="NCBI Taxonomy" id="158606"/>
    <lineage>
        <taxon>Eukaryota</taxon>
        <taxon>Fungi</taxon>
        <taxon>Dikarya</taxon>
        <taxon>Basidiomycota</taxon>
        <taxon>Agaricomycotina</taxon>
        <taxon>Agaricomycetes</taxon>
        <taxon>Polyporales</taxon>
        <taxon>Polyporaceae</taxon>
        <taxon>Trametes</taxon>
    </lineage>
</organism>
<gene>
    <name evidence="1" type="ORF">NUW54_g7055</name>
</gene>
<protein>
    <submittedName>
        <fullName evidence="1">Uncharacterized protein</fullName>
    </submittedName>
</protein>
<dbReference type="EMBL" id="JANSHE010001973">
    <property type="protein sequence ID" value="KAJ2998199.1"/>
    <property type="molecule type" value="Genomic_DNA"/>
</dbReference>
<keyword evidence="2" id="KW-1185">Reference proteome</keyword>
<sequence length="275" mass="30420">MGLDSDSAVPSSPHRAEPTTYPEYREAARRLFRLVAPDIRSLVIQMGYNYRTKLDPPVLEGVYPLLRELVLVGGTNPHDLFVEGSTNGPLLPSLVHLHLGTGVNHPALHLPSWSTIAPNVTHLRITGNCRLWELEHAVGVVYQPTRIADHPSPVVSFLQRLSRSLSAQSKPPPPPPIYPSLRYLLIQPDPAPGPAGFCGTPMVEYDEAIEALGEFLAQCRSAGIEGALLPPLADSLIVRKLAEYLRSQWRRRVEGDLGYWDVGERRSPPMKNDEV</sequence>
<evidence type="ECO:0000313" key="2">
    <source>
        <dbReference type="Proteomes" id="UP001144978"/>
    </source>
</evidence>
<reference evidence="1" key="1">
    <citation type="submission" date="2022-08" db="EMBL/GenBank/DDBJ databases">
        <title>Genome Sequence of Pycnoporus sanguineus.</title>
        <authorList>
            <person name="Buettner E."/>
        </authorList>
    </citation>
    <scope>NUCLEOTIDE SEQUENCE</scope>
    <source>
        <strain evidence="1">CG-C14</strain>
    </source>
</reference>
<name>A0ACC1PPD9_9APHY</name>